<evidence type="ECO:0000256" key="8">
    <source>
        <dbReference type="ARBA" id="ARBA00047306"/>
    </source>
</evidence>
<dbReference type="PIRSF" id="PIRSF016958">
    <property type="entry name" value="DUF858_MeTrfase_lik"/>
    <property type="match status" value="1"/>
</dbReference>
<keyword evidence="13" id="KW-1185">Reference proteome</keyword>
<evidence type="ECO:0000256" key="7">
    <source>
        <dbReference type="ARBA" id="ARBA00043129"/>
    </source>
</evidence>
<keyword evidence="2 12" id="KW-0489">Methyltransferase</keyword>
<evidence type="ECO:0000313" key="13">
    <source>
        <dbReference type="Proteomes" id="UP000192247"/>
    </source>
</evidence>
<protein>
    <recommendedName>
        <fullName evidence="6">Alpha N-terminal protein methyltransferase 1</fullName>
        <ecNumber evidence="5">2.1.1.244</ecNumber>
    </recommendedName>
    <alternativeName>
        <fullName evidence="7">X-Pro-Lys N-terminal protein methyltransferase 1</fullName>
    </alternativeName>
</protein>
<evidence type="ECO:0000256" key="10">
    <source>
        <dbReference type="ARBA" id="ARBA00048167"/>
    </source>
</evidence>
<evidence type="ECO:0000256" key="1">
    <source>
        <dbReference type="ARBA" id="ARBA00009059"/>
    </source>
</evidence>
<dbReference type="STRING" id="418985.A0A1V9XF60"/>
<keyword evidence="3 12" id="KW-0808">Transferase</keyword>
<dbReference type="GO" id="GO:0005737">
    <property type="term" value="C:cytoplasm"/>
    <property type="evidence" value="ECO:0007669"/>
    <property type="project" value="TreeGrafter"/>
</dbReference>
<dbReference type="CDD" id="cd02440">
    <property type="entry name" value="AdoMet_MTases"/>
    <property type="match status" value="1"/>
</dbReference>
<evidence type="ECO:0000256" key="4">
    <source>
        <dbReference type="ARBA" id="ARBA00022691"/>
    </source>
</evidence>
<name>A0A1V9XF60_9ACAR</name>
<evidence type="ECO:0000256" key="9">
    <source>
        <dbReference type="ARBA" id="ARBA00047885"/>
    </source>
</evidence>
<organism evidence="12 13">
    <name type="scientific">Tropilaelaps mercedesae</name>
    <dbReference type="NCBI Taxonomy" id="418985"/>
    <lineage>
        <taxon>Eukaryota</taxon>
        <taxon>Metazoa</taxon>
        <taxon>Ecdysozoa</taxon>
        <taxon>Arthropoda</taxon>
        <taxon>Chelicerata</taxon>
        <taxon>Arachnida</taxon>
        <taxon>Acari</taxon>
        <taxon>Parasitiformes</taxon>
        <taxon>Mesostigmata</taxon>
        <taxon>Gamasina</taxon>
        <taxon>Dermanyssoidea</taxon>
        <taxon>Laelapidae</taxon>
        <taxon>Tropilaelaps</taxon>
    </lineage>
</organism>
<dbReference type="PANTHER" id="PTHR12753">
    <property type="entry name" value="AD-003 - RELATED"/>
    <property type="match status" value="1"/>
</dbReference>
<dbReference type="EC" id="2.1.1.244" evidence="5"/>
<evidence type="ECO:0000256" key="11">
    <source>
        <dbReference type="PIRSR" id="PIRSR016958-1"/>
    </source>
</evidence>
<dbReference type="EMBL" id="MNPL01012849">
    <property type="protein sequence ID" value="OQR71998.1"/>
    <property type="molecule type" value="Genomic_DNA"/>
</dbReference>
<dbReference type="InParanoid" id="A0A1V9XF60"/>
<feature type="binding site" evidence="11">
    <location>
        <position position="106"/>
    </location>
    <ligand>
        <name>S-adenosyl-L-methionine</name>
        <dbReference type="ChEBI" id="CHEBI:59789"/>
    </ligand>
</feature>
<accession>A0A1V9XF60</accession>
<proteinExistence type="inferred from homology"/>
<evidence type="ECO:0000313" key="12">
    <source>
        <dbReference type="EMBL" id="OQR71998.1"/>
    </source>
</evidence>
<dbReference type="Pfam" id="PF05891">
    <property type="entry name" value="Methyltransf_PK"/>
    <property type="match status" value="1"/>
</dbReference>
<dbReference type="AlphaFoldDB" id="A0A1V9XF60"/>
<evidence type="ECO:0000256" key="6">
    <source>
        <dbReference type="ARBA" id="ARBA00039449"/>
    </source>
</evidence>
<evidence type="ECO:0000256" key="5">
    <source>
        <dbReference type="ARBA" id="ARBA00039112"/>
    </source>
</evidence>
<gene>
    <name evidence="12" type="ORF">BIW11_10652</name>
</gene>
<dbReference type="SUPFAM" id="SSF53335">
    <property type="entry name" value="S-adenosyl-L-methionine-dependent methyltransferases"/>
    <property type="match status" value="1"/>
</dbReference>
<reference evidence="12 13" key="1">
    <citation type="journal article" date="2017" name="Gigascience">
        <title>Draft genome of the honey bee ectoparasitic mite, Tropilaelaps mercedesae, is shaped by the parasitic life history.</title>
        <authorList>
            <person name="Dong X."/>
            <person name="Armstrong S.D."/>
            <person name="Xia D."/>
            <person name="Makepeace B.L."/>
            <person name="Darby A.C."/>
            <person name="Kadowaki T."/>
        </authorList>
    </citation>
    <scope>NUCLEOTIDE SEQUENCE [LARGE SCALE GENOMIC DNA]</scope>
    <source>
        <strain evidence="12">Wuxi-XJTLU</strain>
    </source>
</reference>
<sequence>MSVLPTEQGMNTAKVQTDVYDEKYEVDLDSGTSDYVGNQERPSFYADGAKYWEGIEPTIEGMLGGFAQLSDIDVGASRRFLKEFCEKRQHPTGTLRALDCGSGIGRVTKMMLSHIFNEVDMLEQNQQFLDKADDYLGECRHKVGRKICSGLQSFIPDPQRPYDVIWVQWVTGHLTDTDFVEFLRNAANGLRENGLICVKDNLSSCSVEMDNKDSSVTRPRSLVLEIFRKANLRLVGERKQIRFPKGLYEVKMFALKPKKTEVALSE</sequence>
<keyword evidence="4 11" id="KW-0949">S-adenosyl-L-methionine</keyword>
<dbReference type="FunCoup" id="A0A1V9XF60">
    <property type="interactions" value="1399"/>
</dbReference>
<feature type="binding site" evidence="11">
    <location>
        <begin position="151"/>
        <end position="152"/>
    </location>
    <ligand>
        <name>S-adenosyl-L-methionine</name>
        <dbReference type="ChEBI" id="CHEBI:59789"/>
    </ligand>
</feature>
<dbReference type="PANTHER" id="PTHR12753:SF0">
    <property type="entry name" value="ALPHA N-TERMINAL PROTEIN METHYLTRANSFERASE 1"/>
    <property type="match status" value="1"/>
</dbReference>
<dbReference type="OrthoDB" id="1298661at2759"/>
<dbReference type="GO" id="GO:0032259">
    <property type="term" value="P:methylation"/>
    <property type="evidence" value="ECO:0007669"/>
    <property type="project" value="UniProtKB-KW"/>
</dbReference>
<dbReference type="Proteomes" id="UP000192247">
    <property type="component" value="Unassembled WGS sequence"/>
</dbReference>
<dbReference type="GO" id="GO:0071885">
    <property type="term" value="F:N-terminal protein N-methyltransferase activity"/>
    <property type="evidence" value="ECO:0007669"/>
    <property type="project" value="UniProtKB-EC"/>
</dbReference>
<dbReference type="InterPro" id="IPR029063">
    <property type="entry name" value="SAM-dependent_MTases_sf"/>
</dbReference>
<feature type="binding site" evidence="11">
    <location>
        <position position="168"/>
    </location>
    <ligand>
        <name>S-adenosyl-L-methionine</name>
        <dbReference type="ChEBI" id="CHEBI:59789"/>
    </ligand>
</feature>
<comment type="caution">
    <text evidence="12">The sequence shown here is derived from an EMBL/GenBank/DDBJ whole genome shotgun (WGS) entry which is preliminary data.</text>
</comment>
<feature type="binding site" evidence="11">
    <location>
        <position position="101"/>
    </location>
    <ligand>
        <name>S-adenosyl-L-methionine</name>
        <dbReference type="ChEBI" id="CHEBI:59789"/>
    </ligand>
</feature>
<evidence type="ECO:0000256" key="2">
    <source>
        <dbReference type="ARBA" id="ARBA00022603"/>
    </source>
</evidence>
<comment type="similarity">
    <text evidence="1">Belongs to the methyltransferase superfamily. NTM1 family.</text>
</comment>
<evidence type="ECO:0000256" key="3">
    <source>
        <dbReference type="ARBA" id="ARBA00022679"/>
    </source>
</evidence>
<comment type="catalytic activity">
    <reaction evidence="8">
        <text>N-terminal L-seryl-L-prolyl-L-lysyl-[protein] + 3 S-adenosyl-L-methionine = N-terminal N,N,N-trimethyl-L-seryl-L-prolyl-L-lysyl-[protein] + 3 S-adenosyl-L-homocysteine + 3 H(+)</text>
        <dbReference type="Rhea" id="RHEA:54724"/>
        <dbReference type="Rhea" id="RHEA-COMP:13789"/>
        <dbReference type="Rhea" id="RHEA-COMP:13973"/>
        <dbReference type="ChEBI" id="CHEBI:15378"/>
        <dbReference type="ChEBI" id="CHEBI:57856"/>
        <dbReference type="ChEBI" id="CHEBI:59789"/>
        <dbReference type="ChEBI" id="CHEBI:138061"/>
        <dbReference type="ChEBI" id="CHEBI:138317"/>
        <dbReference type="EC" id="2.1.1.244"/>
    </reaction>
</comment>
<dbReference type="Gene3D" id="3.40.50.150">
    <property type="entry name" value="Vaccinia Virus protein VP39"/>
    <property type="match status" value="1"/>
</dbReference>
<comment type="catalytic activity">
    <reaction evidence="9">
        <text>N-terminal L-prolyl-L-prolyl-L-lysyl-[protein] + 2 S-adenosyl-L-methionine = N-terminal N,N-dimethyl-L-prolyl-L-prolyl-L-lysyl-[protein] + 2 S-adenosyl-L-homocysteine + 2 H(+)</text>
        <dbReference type="Rhea" id="RHEA:54736"/>
        <dbReference type="Rhea" id="RHEA-COMP:13787"/>
        <dbReference type="Rhea" id="RHEA-COMP:13974"/>
        <dbReference type="ChEBI" id="CHEBI:15378"/>
        <dbReference type="ChEBI" id="CHEBI:57856"/>
        <dbReference type="ChEBI" id="CHEBI:59789"/>
        <dbReference type="ChEBI" id="CHEBI:138059"/>
        <dbReference type="ChEBI" id="CHEBI:138318"/>
        <dbReference type="EC" id="2.1.1.244"/>
    </reaction>
</comment>
<dbReference type="InterPro" id="IPR008576">
    <property type="entry name" value="MeTrfase_NTM1"/>
</dbReference>
<comment type="catalytic activity">
    <reaction evidence="10">
        <text>N-terminal L-alanyl-L-prolyl-L-lysyl-[protein] + 3 S-adenosyl-L-methionine = N-terminal N,N,N-trimethyl-L-alanyl-L-prolyl-L-lysyl-[protein] + 3 S-adenosyl-L-homocysteine + 3 H(+)</text>
        <dbReference type="Rhea" id="RHEA:54712"/>
        <dbReference type="Rhea" id="RHEA-COMP:13785"/>
        <dbReference type="Rhea" id="RHEA-COMP:13971"/>
        <dbReference type="ChEBI" id="CHEBI:15378"/>
        <dbReference type="ChEBI" id="CHEBI:57856"/>
        <dbReference type="ChEBI" id="CHEBI:59789"/>
        <dbReference type="ChEBI" id="CHEBI:138057"/>
        <dbReference type="ChEBI" id="CHEBI:138315"/>
        <dbReference type="EC" id="2.1.1.244"/>
    </reaction>
</comment>
<dbReference type="FunFam" id="3.40.50.150:FF:000025">
    <property type="entry name" value="N-terminal Xaa-Pro-Lys N-methyltransferase 1"/>
    <property type="match status" value="1"/>
</dbReference>